<dbReference type="EMBL" id="BPLR01017322">
    <property type="protein sequence ID" value="GIY90484.1"/>
    <property type="molecule type" value="Genomic_DNA"/>
</dbReference>
<accession>A0AAV4X9L9</accession>
<gene>
    <name evidence="1" type="ORF">CEXT_428311</name>
</gene>
<comment type="caution">
    <text evidence="1">The sequence shown here is derived from an EMBL/GenBank/DDBJ whole genome shotgun (WGS) entry which is preliminary data.</text>
</comment>
<organism evidence="1 2">
    <name type="scientific">Caerostris extrusa</name>
    <name type="common">Bark spider</name>
    <name type="synonym">Caerostris bankana</name>
    <dbReference type="NCBI Taxonomy" id="172846"/>
    <lineage>
        <taxon>Eukaryota</taxon>
        <taxon>Metazoa</taxon>
        <taxon>Ecdysozoa</taxon>
        <taxon>Arthropoda</taxon>
        <taxon>Chelicerata</taxon>
        <taxon>Arachnida</taxon>
        <taxon>Araneae</taxon>
        <taxon>Araneomorphae</taxon>
        <taxon>Entelegynae</taxon>
        <taxon>Araneoidea</taxon>
        <taxon>Araneidae</taxon>
        <taxon>Caerostris</taxon>
    </lineage>
</organism>
<sequence length="112" mass="12592">MASVIHPPYPVRAVVLYPFPGGGRTIPSPFSRFISRAVVLFSILPGGKDSGEKARLIKNHYKRRTAPMTSRQSRHLEKKSCSFTPRLARVSLSVYLRWERTTPFGHSITAPN</sequence>
<proteinExistence type="predicted"/>
<protein>
    <submittedName>
        <fullName evidence="1">Uncharacterized protein</fullName>
    </submittedName>
</protein>
<name>A0AAV4X9L9_CAEEX</name>
<reference evidence="1 2" key="1">
    <citation type="submission" date="2021-06" db="EMBL/GenBank/DDBJ databases">
        <title>Caerostris extrusa draft genome.</title>
        <authorList>
            <person name="Kono N."/>
            <person name="Arakawa K."/>
        </authorList>
    </citation>
    <scope>NUCLEOTIDE SEQUENCE [LARGE SCALE GENOMIC DNA]</scope>
</reference>
<dbReference type="AlphaFoldDB" id="A0AAV4X9L9"/>
<keyword evidence="2" id="KW-1185">Reference proteome</keyword>
<evidence type="ECO:0000313" key="1">
    <source>
        <dbReference type="EMBL" id="GIY90484.1"/>
    </source>
</evidence>
<evidence type="ECO:0000313" key="2">
    <source>
        <dbReference type="Proteomes" id="UP001054945"/>
    </source>
</evidence>
<dbReference type="Proteomes" id="UP001054945">
    <property type="component" value="Unassembled WGS sequence"/>
</dbReference>